<dbReference type="InterPro" id="IPR000829">
    <property type="entry name" value="DAGK"/>
</dbReference>
<keyword evidence="19 24" id="KW-1208">Phospholipid metabolism</keyword>
<comment type="catalytic activity">
    <reaction evidence="24">
        <text>a 1,2-diacyl-sn-glycerol + ATP = a 1,2-diacyl-sn-glycero-3-phosphate + ADP + H(+)</text>
        <dbReference type="Rhea" id="RHEA:10272"/>
        <dbReference type="ChEBI" id="CHEBI:15378"/>
        <dbReference type="ChEBI" id="CHEBI:17815"/>
        <dbReference type="ChEBI" id="CHEBI:30616"/>
        <dbReference type="ChEBI" id="CHEBI:58608"/>
        <dbReference type="ChEBI" id="CHEBI:456216"/>
        <dbReference type="EC" id="2.7.1.107"/>
    </reaction>
</comment>
<comment type="cofactor">
    <cofactor evidence="23">
        <name>Mg(2+)</name>
        <dbReference type="ChEBI" id="CHEBI:18420"/>
    </cofactor>
    <text evidence="23">Mn(2+), Zn(2+), Cd(2+) and Co(2+) support activity to lesser extents.</text>
</comment>
<evidence type="ECO:0000256" key="2">
    <source>
        <dbReference type="ARBA" id="ARBA00005967"/>
    </source>
</evidence>
<evidence type="ECO:0000256" key="11">
    <source>
        <dbReference type="ARBA" id="ARBA00022741"/>
    </source>
</evidence>
<dbReference type="GO" id="GO:0046872">
    <property type="term" value="F:metal ion binding"/>
    <property type="evidence" value="ECO:0007669"/>
    <property type="project" value="UniProtKB-KW"/>
</dbReference>
<reference evidence="25 26" key="1">
    <citation type="submission" date="2019-03" db="EMBL/GenBank/DDBJ databases">
        <authorList>
            <person name="Sebastian G."/>
            <person name="Baumann P."/>
            <person name="Ruckert C."/>
            <person name="Kalinowski J."/>
            <person name="Nebel B."/>
            <person name="Takors R."/>
            <person name="Blombach B."/>
        </authorList>
    </citation>
    <scope>NUCLEOTIDE SEQUENCE [LARGE SCALE GENOMIC DNA]</scope>
    <source>
        <strain evidence="25 26">DSM 1084</strain>
    </source>
</reference>
<evidence type="ECO:0000256" key="4">
    <source>
        <dbReference type="ARBA" id="ARBA00017575"/>
    </source>
</evidence>
<evidence type="ECO:0000256" key="20">
    <source>
        <dbReference type="PIRSR" id="PIRSR600829-1"/>
    </source>
</evidence>
<evidence type="ECO:0000313" key="26">
    <source>
        <dbReference type="Proteomes" id="UP000293912"/>
    </source>
</evidence>
<evidence type="ECO:0000256" key="3">
    <source>
        <dbReference type="ARBA" id="ARBA00012133"/>
    </source>
</evidence>
<gene>
    <name evidence="25" type="primary">dgkA1</name>
    <name evidence="25" type="ORF">HPF_11460</name>
</gene>
<name>A0A4P6WXF3_HYDPS</name>
<evidence type="ECO:0000256" key="16">
    <source>
        <dbReference type="ARBA" id="ARBA00023098"/>
    </source>
</evidence>
<dbReference type="EC" id="2.7.1.107" evidence="3 24"/>
<evidence type="ECO:0000256" key="9">
    <source>
        <dbReference type="ARBA" id="ARBA00022692"/>
    </source>
</evidence>
<evidence type="ECO:0000256" key="22">
    <source>
        <dbReference type="PIRSR" id="PIRSR600829-3"/>
    </source>
</evidence>
<keyword evidence="14 23" id="KW-0460">Magnesium</keyword>
<feature type="binding site" evidence="22">
    <location>
        <begin position="112"/>
        <end position="113"/>
    </location>
    <ligand>
        <name>ATP</name>
        <dbReference type="ChEBI" id="CHEBI:30616"/>
    </ligand>
</feature>
<dbReference type="KEGG" id="hpse:HPF_11460"/>
<sequence>MNSIDHRADNILATPAAKLKSSGGLGRLWRAFGYSARGFAAAWRVEAAFRQEVVLGIPLILIALAWAPDRWQGLLLIASVLQVWLIELINSAIEALADAVSGEIHPLLGRAKDIGSAAVAISLSLATVVWVTVFWP</sequence>
<feature type="binding site" evidence="22">
    <location>
        <position position="34"/>
    </location>
    <ligand>
        <name>ATP</name>
        <dbReference type="ChEBI" id="CHEBI:30616"/>
    </ligand>
</feature>
<evidence type="ECO:0000256" key="5">
    <source>
        <dbReference type="ARBA" id="ARBA00022475"/>
    </source>
</evidence>
<evidence type="ECO:0000256" key="23">
    <source>
        <dbReference type="PIRSR" id="PIRSR600829-4"/>
    </source>
</evidence>
<accession>A0A4P6WXF3</accession>
<dbReference type="Proteomes" id="UP000293912">
    <property type="component" value="Chromosome"/>
</dbReference>
<feature type="binding site" evidence="22">
    <location>
        <begin position="103"/>
        <end position="105"/>
    </location>
    <ligand>
        <name>ATP</name>
        <dbReference type="ChEBI" id="CHEBI:30616"/>
    </ligand>
</feature>
<evidence type="ECO:0000256" key="10">
    <source>
        <dbReference type="ARBA" id="ARBA00022723"/>
    </source>
</evidence>
<proteinExistence type="inferred from homology"/>
<evidence type="ECO:0000256" key="18">
    <source>
        <dbReference type="ARBA" id="ARBA00023209"/>
    </source>
</evidence>
<dbReference type="InterPro" id="IPR033718">
    <property type="entry name" value="DAGK_prok"/>
</dbReference>
<dbReference type="GO" id="GO:0004143">
    <property type="term" value="F:ATP-dependent diacylglycerol kinase activity"/>
    <property type="evidence" value="ECO:0007669"/>
    <property type="project" value="UniProtKB-EC"/>
</dbReference>
<keyword evidence="8 24" id="KW-0808">Transferase</keyword>
<comment type="function">
    <text evidence="24">Catalyzes the ATP-dependent phosphorylation of sn-l,2-diacylglycerol (DAG) to phosphatidic acid. Involved in the recycling of diacylglycerol produced as a by-product during membrane-derived oligosaccharide (MDO) biosynthesis.</text>
</comment>
<keyword evidence="7 24" id="KW-0997">Cell inner membrane</keyword>
<evidence type="ECO:0000256" key="15">
    <source>
        <dbReference type="ARBA" id="ARBA00022989"/>
    </source>
</evidence>
<keyword evidence="5" id="KW-1003">Cell membrane</keyword>
<evidence type="ECO:0000256" key="7">
    <source>
        <dbReference type="ARBA" id="ARBA00022519"/>
    </source>
</evidence>
<comment type="subcellular location">
    <subcellularLocation>
        <location evidence="1 24">Cell inner membrane</location>
        <topology evidence="1 24">Multi-pass membrane protein</topology>
    </subcellularLocation>
</comment>
<evidence type="ECO:0000256" key="14">
    <source>
        <dbReference type="ARBA" id="ARBA00022842"/>
    </source>
</evidence>
<dbReference type="GO" id="GO:0005524">
    <property type="term" value="F:ATP binding"/>
    <property type="evidence" value="ECO:0007669"/>
    <property type="project" value="UniProtKB-KW"/>
</dbReference>
<keyword evidence="12 24" id="KW-0418">Kinase</keyword>
<evidence type="ECO:0000313" key="25">
    <source>
        <dbReference type="EMBL" id="QBM28307.1"/>
    </source>
</evidence>
<feature type="transmembrane region" description="Helical" evidence="24">
    <location>
        <begin position="114"/>
        <end position="135"/>
    </location>
</feature>
<evidence type="ECO:0000256" key="1">
    <source>
        <dbReference type="ARBA" id="ARBA00004429"/>
    </source>
</evidence>
<dbReference type="GO" id="GO:0006654">
    <property type="term" value="P:phosphatidic acid biosynthetic process"/>
    <property type="evidence" value="ECO:0007669"/>
    <property type="project" value="InterPro"/>
</dbReference>
<dbReference type="AlphaFoldDB" id="A0A4P6WXF3"/>
<keyword evidence="26" id="KW-1185">Reference proteome</keyword>
<keyword evidence="18" id="KW-0594">Phospholipid biosynthesis</keyword>
<feature type="binding site" evidence="22">
    <location>
        <position position="27"/>
    </location>
    <ligand>
        <name>ATP</name>
        <dbReference type="ChEBI" id="CHEBI:30616"/>
    </ligand>
</feature>
<keyword evidence="17 24" id="KW-0472">Membrane</keyword>
<keyword evidence="13 22" id="KW-0067">ATP-binding</keyword>
<dbReference type="InterPro" id="IPR036945">
    <property type="entry name" value="DAGK_sf"/>
</dbReference>
<evidence type="ECO:0000256" key="24">
    <source>
        <dbReference type="RuleBase" id="RU363065"/>
    </source>
</evidence>
<keyword evidence="10 23" id="KW-0479">Metal-binding</keyword>
<dbReference type="Gene3D" id="1.10.287.3610">
    <property type="match status" value="1"/>
</dbReference>
<feature type="binding site" evidence="21">
    <location>
        <begin position="48"/>
        <end position="52"/>
    </location>
    <ligand>
        <name>substrate</name>
    </ligand>
</feature>
<organism evidence="25 26">
    <name type="scientific">Hydrogenophaga pseudoflava</name>
    <name type="common">Pseudomonas carboxydoflava</name>
    <dbReference type="NCBI Taxonomy" id="47421"/>
    <lineage>
        <taxon>Bacteria</taxon>
        <taxon>Pseudomonadati</taxon>
        <taxon>Pseudomonadota</taxon>
        <taxon>Betaproteobacteria</taxon>
        <taxon>Burkholderiales</taxon>
        <taxon>Comamonadaceae</taxon>
        <taxon>Hydrogenophaga</taxon>
    </lineage>
</organism>
<dbReference type="PANTHER" id="PTHR34299">
    <property type="entry name" value="DIACYLGLYCEROL KINASE"/>
    <property type="match status" value="1"/>
</dbReference>
<evidence type="ECO:0000256" key="12">
    <source>
        <dbReference type="ARBA" id="ARBA00022777"/>
    </source>
</evidence>
<evidence type="ECO:0000256" key="21">
    <source>
        <dbReference type="PIRSR" id="PIRSR600829-2"/>
    </source>
</evidence>
<feature type="binding site" evidence="23">
    <location>
        <position position="46"/>
    </location>
    <ligand>
        <name>a divalent metal cation</name>
        <dbReference type="ChEBI" id="CHEBI:60240"/>
    </ligand>
</feature>
<dbReference type="Pfam" id="PF01219">
    <property type="entry name" value="DAGK_prokar"/>
    <property type="match status" value="1"/>
</dbReference>
<feature type="binding site" evidence="23">
    <location>
        <position position="94"/>
    </location>
    <ligand>
        <name>a divalent metal cation</name>
        <dbReference type="ChEBI" id="CHEBI:60240"/>
    </ligand>
</feature>
<evidence type="ECO:0000256" key="17">
    <source>
        <dbReference type="ARBA" id="ARBA00023136"/>
    </source>
</evidence>
<keyword evidence="11 22" id="KW-0547">Nucleotide-binding</keyword>
<keyword evidence="9 24" id="KW-0812">Transmembrane</keyword>
<keyword evidence="15 24" id="KW-1133">Transmembrane helix</keyword>
<dbReference type="EMBL" id="CP037867">
    <property type="protein sequence ID" value="QBM28307.1"/>
    <property type="molecule type" value="Genomic_DNA"/>
</dbReference>
<feature type="binding site" evidence="21">
    <location>
        <position position="87"/>
    </location>
    <ligand>
        <name>substrate</name>
    </ligand>
</feature>
<feature type="binding site" evidence="21">
    <location>
        <position position="116"/>
    </location>
    <ligand>
        <name>substrate</name>
    </ligand>
</feature>
<feature type="binding site" evidence="21">
    <location>
        <begin position="130"/>
        <end position="135"/>
    </location>
    <ligand>
        <name>substrate</name>
    </ligand>
</feature>
<comment type="similarity">
    <text evidence="2 24">Belongs to the bacterial diacylglycerol kinase family.</text>
</comment>
<comment type="caution">
    <text evidence="24">Lacks conserved residue(s) required for the propagation of feature annotation.</text>
</comment>
<protein>
    <recommendedName>
        <fullName evidence="4 24">Diacylglycerol kinase</fullName>
        <ecNumber evidence="3 24">2.7.1.107</ecNumber>
    </recommendedName>
</protein>
<feature type="binding site" evidence="22">
    <location>
        <position position="94"/>
    </location>
    <ligand>
        <name>ATP</name>
        <dbReference type="ChEBI" id="CHEBI:30616"/>
    </ligand>
</feature>
<feature type="binding site" evidence="22">
    <location>
        <position position="46"/>
    </location>
    <ligand>
        <name>ATP</name>
        <dbReference type="ChEBI" id="CHEBI:30616"/>
    </ligand>
</feature>
<evidence type="ECO:0000256" key="6">
    <source>
        <dbReference type="ARBA" id="ARBA00022516"/>
    </source>
</evidence>
<dbReference type="CDD" id="cd14264">
    <property type="entry name" value="DAGK_IM"/>
    <property type="match status" value="1"/>
</dbReference>
<evidence type="ECO:0000256" key="19">
    <source>
        <dbReference type="ARBA" id="ARBA00023264"/>
    </source>
</evidence>
<keyword evidence="16 24" id="KW-0443">Lipid metabolism</keyword>
<dbReference type="PANTHER" id="PTHR34299:SF1">
    <property type="entry name" value="DIACYLGLYCEROL KINASE"/>
    <property type="match status" value="1"/>
</dbReference>
<evidence type="ECO:0000256" key="13">
    <source>
        <dbReference type="ARBA" id="ARBA00022840"/>
    </source>
</evidence>
<feature type="binding site" evidence="21">
    <location>
        <position position="27"/>
    </location>
    <ligand>
        <name>substrate</name>
    </ligand>
</feature>
<keyword evidence="6" id="KW-0444">Lipid biosynthesis</keyword>
<feature type="active site" description="Proton acceptor" evidence="20">
    <location>
        <position position="87"/>
    </location>
</feature>
<dbReference type="GO" id="GO:0005886">
    <property type="term" value="C:plasma membrane"/>
    <property type="evidence" value="ECO:0007669"/>
    <property type="project" value="UniProtKB-SubCell"/>
</dbReference>
<dbReference type="RefSeq" id="WP_079367239.1">
    <property type="nucleotide sequence ID" value="NZ_CP037867.1"/>
</dbReference>
<evidence type="ECO:0000256" key="8">
    <source>
        <dbReference type="ARBA" id="ARBA00022679"/>
    </source>
</evidence>